<feature type="region of interest" description="Disordered" evidence="1">
    <location>
        <begin position="246"/>
        <end position="275"/>
    </location>
</feature>
<keyword evidence="2" id="KW-1133">Transmembrane helix</keyword>
<evidence type="ECO:0000256" key="2">
    <source>
        <dbReference type="SAM" id="Phobius"/>
    </source>
</evidence>
<accession>A0A078MMW8</accession>
<dbReference type="AlphaFoldDB" id="A0A078MMW8"/>
<sequence>MLAGLVVTTVVSVVGFGLILLVLYAAKAWQLRRLTVSGARIQTRSAGIGAVALLMGTMWACMCGALALAVHIDIAGFLGAIGVVVVISALRPLFAKGGPPFVIAISGSGQADIGEAAGTRRSSGADGARAAGRRQDVEVHAEHREALARGEERVLRQTVAGTLHSYRPDEHVPAADDPYNLVSLGPGLFIAAIYLGFAVLSLVIFFTGNAGDFPEWLLPVGAVAFIYFGRPAFVFCRDEYRASRIRKTRGVPQPGRGKGPRAASSSDPENDRGAG</sequence>
<dbReference type="PATRIC" id="fig|1461584.3.peg.110"/>
<protein>
    <submittedName>
        <fullName evidence="3">Uncharacterized protein</fullName>
    </submittedName>
</protein>
<feature type="transmembrane region" description="Helical" evidence="2">
    <location>
        <begin position="47"/>
        <end position="68"/>
    </location>
</feature>
<evidence type="ECO:0000313" key="3">
    <source>
        <dbReference type="EMBL" id="CEA06757.1"/>
    </source>
</evidence>
<organism evidence="3">
    <name type="scientific">Arthrobacter saudimassiliensis</name>
    <dbReference type="NCBI Taxonomy" id="1461584"/>
    <lineage>
        <taxon>Bacteria</taxon>
        <taxon>Bacillati</taxon>
        <taxon>Actinomycetota</taxon>
        <taxon>Actinomycetes</taxon>
        <taxon>Micrococcales</taxon>
        <taxon>Micrococcaceae</taxon>
        <taxon>Arthrobacter</taxon>
    </lineage>
</organism>
<feature type="transmembrane region" description="Helical" evidence="2">
    <location>
        <begin position="188"/>
        <end position="210"/>
    </location>
</feature>
<proteinExistence type="predicted"/>
<feature type="transmembrane region" description="Helical" evidence="2">
    <location>
        <begin position="74"/>
        <end position="94"/>
    </location>
</feature>
<keyword evidence="2" id="KW-0812">Transmembrane</keyword>
<feature type="transmembrane region" description="Helical" evidence="2">
    <location>
        <begin position="6"/>
        <end position="26"/>
    </location>
</feature>
<keyword evidence="2" id="KW-0472">Membrane</keyword>
<gene>
    <name evidence="3" type="ORF">BN1051_00114</name>
</gene>
<evidence type="ECO:0000256" key="1">
    <source>
        <dbReference type="SAM" id="MobiDB-lite"/>
    </source>
</evidence>
<dbReference type="EMBL" id="LN483070">
    <property type="protein sequence ID" value="CEA06757.1"/>
    <property type="molecule type" value="Genomic_DNA"/>
</dbReference>
<name>A0A078MMW8_9MICC</name>
<feature type="transmembrane region" description="Helical" evidence="2">
    <location>
        <begin position="216"/>
        <end position="236"/>
    </location>
</feature>
<reference evidence="3" key="1">
    <citation type="submission" date="2014-07" db="EMBL/GenBank/DDBJ databases">
        <authorList>
            <person name="Urmite Genomes Urmite Genomes"/>
        </authorList>
    </citation>
    <scope>NUCLEOTIDE SEQUENCE</scope>
    <source>
        <strain evidence="3">11W110_air</strain>
    </source>
</reference>